<sequence length="242" mass="27613">MRCGLLHLLLIVGERGRRIFSSDLDASMITAPVKRSPSTFNLRTEELIEVNFPLLFRPLMRKHQRVKGGAHQITCDLLKAAATKFILRSERTRNNMLFSRCRTGLFPMRQILSTEYLLSAGPLLFHTIASCREKTNRYVGILLREREKGEESRDRTNRGERAPECRHIRDILACFAIFSQILYFRDATSASAFSVIGKIQCSVYVDDAIYLSPFGDIAFKAEISVLNNLALQFCSFVFILLL</sequence>
<evidence type="ECO:0000313" key="2">
    <source>
        <dbReference type="Proteomes" id="UP000078492"/>
    </source>
</evidence>
<gene>
    <name evidence="1" type="ORF">ALC57_16575</name>
</gene>
<reference evidence="1 2" key="1">
    <citation type="submission" date="2015-09" db="EMBL/GenBank/DDBJ databases">
        <title>Trachymyrmex cornetzi WGS genome.</title>
        <authorList>
            <person name="Nygaard S."/>
            <person name="Hu H."/>
            <person name="Boomsma J."/>
            <person name="Zhang G."/>
        </authorList>
    </citation>
    <scope>NUCLEOTIDE SEQUENCE [LARGE SCALE GENOMIC DNA]</scope>
    <source>
        <strain evidence="1">Tcor2-1</strain>
        <tissue evidence="1">Whole body</tissue>
    </source>
</reference>
<dbReference type="Proteomes" id="UP000078492">
    <property type="component" value="Unassembled WGS sequence"/>
</dbReference>
<protein>
    <submittedName>
        <fullName evidence="1">Uncharacterized protein</fullName>
    </submittedName>
</protein>
<name>A0A151IV11_9HYME</name>
<evidence type="ECO:0000313" key="1">
    <source>
        <dbReference type="EMBL" id="KYN11285.1"/>
    </source>
</evidence>
<accession>A0A151IV11</accession>
<organism evidence="1 2">
    <name type="scientific">Trachymyrmex cornetzi</name>
    <dbReference type="NCBI Taxonomy" id="471704"/>
    <lineage>
        <taxon>Eukaryota</taxon>
        <taxon>Metazoa</taxon>
        <taxon>Ecdysozoa</taxon>
        <taxon>Arthropoda</taxon>
        <taxon>Hexapoda</taxon>
        <taxon>Insecta</taxon>
        <taxon>Pterygota</taxon>
        <taxon>Neoptera</taxon>
        <taxon>Endopterygota</taxon>
        <taxon>Hymenoptera</taxon>
        <taxon>Apocrita</taxon>
        <taxon>Aculeata</taxon>
        <taxon>Formicoidea</taxon>
        <taxon>Formicidae</taxon>
        <taxon>Myrmicinae</taxon>
        <taxon>Trachymyrmex</taxon>
    </lineage>
</organism>
<proteinExistence type="predicted"/>
<dbReference type="AlphaFoldDB" id="A0A151IV11"/>
<dbReference type="EMBL" id="KQ980937">
    <property type="protein sequence ID" value="KYN11285.1"/>
    <property type="molecule type" value="Genomic_DNA"/>
</dbReference>
<keyword evidence="2" id="KW-1185">Reference proteome</keyword>